<reference evidence="1 2" key="1">
    <citation type="submission" date="2018-03" db="EMBL/GenBank/DDBJ databases">
        <title>Phenotypic and genomic properties of Cyclonatronum proteinivorum gen. nov., sp. nov., a haloalkaliphilic bacteroidete from soda lakes possessing Na+-translocating rhodopsin.</title>
        <authorList>
            <person name="Toshchakov S.V."/>
            <person name="Korzhenkov A."/>
            <person name="Samarov N.I."/>
            <person name="Kublanov I.V."/>
            <person name="Muntyan M.S."/>
            <person name="Sorokin D.Y."/>
        </authorList>
    </citation>
    <scope>NUCLEOTIDE SEQUENCE [LARGE SCALE GENOMIC DNA]</scope>
    <source>
        <strain evidence="1 2">Omega</strain>
    </source>
</reference>
<evidence type="ECO:0000313" key="1">
    <source>
        <dbReference type="EMBL" id="AXI99875.1"/>
    </source>
</evidence>
<name>A0A345UHC4_9BACT</name>
<dbReference type="Proteomes" id="UP000254808">
    <property type="component" value="Chromosome"/>
</dbReference>
<dbReference type="AlphaFoldDB" id="A0A345UHC4"/>
<proteinExistence type="predicted"/>
<sequence length="32" mass="3633">MKRSEAGGGGQLVHNIDKVRLRSFMVFVEEKN</sequence>
<accession>A0A345UHC4</accession>
<dbReference type="KEGG" id="cprv:CYPRO_0591"/>
<protein>
    <submittedName>
        <fullName evidence="1">Uncharacterized protein</fullName>
    </submittedName>
</protein>
<evidence type="ECO:0000313" key="2">
    <source>
        <dbReference type="Proteomes" id="UP000254808"/>
    </source>
</evidence>
<dbReference type="EMBL" id="CP027806">
    <property type="protein sequence ID" value="AXI99875.1"/>
    <property type="molecule type" value="Genomic_DNA"/>
</dbReference>
<organism evidence="1 2">
    <name type="scientific">Cyclonatronum proteinivorum</name>
    <dbReference type="NCBI Taxonomy" id="1457365"/>
    <lineage>
        <taxon>Bacteria</taxon>
        <taxon>Pseudomonadati</taxon>
        <taxon>Balneolota</taxon>
        <taxon>Balneolia</taxon>
        <taxon>Balneolales</taxon>
        <taxon>Cyclonatronaceae</taxon>
        <taxon>Cyclonatronum</taxon>
    </lineage>
</organism>
<keyword evidence="2" id="KW-1185">Reference proteome</keyword>
<gene>
    <name evidence="1" type="ORF">CYPRO_0591</name>
</gene>